<dbReference type="AlphaFoldDB" id="A0A1I4V1K7"/>
<keyword evidence="2" id="KW-1185">Reference proteome</keyword>
<dbReference type="RefSeq" id="WP_139225551.1">
    <property type="nucleotide sequence ID" value="NZ_CBCRUM010000003.1"/>
</dbReference>
<evidence type="ECO:0000313" key="2">
    <source>
        <dbReference type="Proteomes" id="UP000182961"/>
    </source>
</evidence>
<gene>
    <name evidence="1" type="ORF">SAMN05444143_10482</name>
</gene>
<dbReference type="EMBL" id="FOUT01000004">
    <property type="protein sequence ID" value="SFM95056.1"/>
    <property type="molecule type" value="Genomic_DNA"/>
</dbReference>
<organism evidence="1 2">
    <name type="scientific">Flavobacterium succinicans</name>
    <dbReference type="NCBI Taxonomy" id="29536"/>
    <lineage>
        <taxon>Bacteria</taxon>
        <taxon>Pseudomonadati</taxon>
        <taxon>Bacteroidota</taxon>
        <taxon>Flavobacteriia</taxon>
        <taxon>Flavobacteriales</taxon>
        <taxon>Flavobacteriaceae</taxon>
        <taxon>Flavobacterium</taxon>
    </lineage>
</organism>
<dbReference type="Proteomes" id="UP000182961">
    <property type="component" value="Unassembled WGS sequence"/>
</dbReference>
<evidence type="ECO:0000313" key="1">
    <source>
        <dbReference type="EMBL" id="SFM95056.1"/>
    </source>
</evidence>
<reference evidence="2" key="1">
    <citation type="submission" date="2016-10" db="EMBL/GenBank/DDBJ databases">
        <authorList>
            <person name="Varghese N."/>
            <person name="Submissions S."/>
        </authorList>
    </citation>
    <scope>NUCLEOTIDE SEQUENCE [LARGE SCALE GENOMIC DNA]</scope>
    <source>
        <strain evidence="2">DSM 4002</strain>
    </source>
</reference>
<protein>
    <submittedName>
        <fullName evidence="1">Uncharacterized protein</fullName>
    </submittedName>
</protein>
<name>A0A1I4V1K7_9FLAO</name>
<sequence>MQKRMIVFFILLLFINCKRERIDSPIEANLPVQSVSIDTTDGDQFIAILQLEDSKKSINLSKEEIKTIEVLLRSKVKHYNESYEKNYIELRYYKRQYFPQIDENGDKLVGIYCFCSVEDNDKWKIQKLKSPKDGGKCYLYATINVTKKNVTFFQTNDRA</sequence>
<proteinExistence type="predicted"/>
<accession>A0A1I4V1K7</accession>